<sequence>MKGLIATRLMQLVAVILIVGTLSFALMYFLPGDPALRIAAGRYGPDMMDNAISDMVRAELGLDQPILVRFLSWMGDLVRFDLGHSLVTGAPVIHEIGLQLGYTLWLAVTAFVLSLVIGPVAGAIAGLFPGSVYDRVMLLVAVGLRAVPPFVLAILFMMVFGVTLRWLPTAGFGGWENLVLPSVTLALGLAAMSSRVMRDAMMGVASAPYFIHARYKGLSDRAVVMRHGVRNASLPVVTYLGLQMVYLVEGVVVVESIFAFPGIGHALVHAIIARDVPMVQGTALAMGGLFVLLNSVVDLMCLRLDPRLRRAA</sequence>
<evidence type="ECO:0000256" key="2">
    <source>
        <dbReference type="ARBA" id="ARBA00022448"/>
    </source>
</evidence>
<feature type="domain" description="ABC transmembrane type-1" evidence="8">
    <location>
        <begin position="100"/>
        <end position="301"/>
    </location>
</feature>
<feature type="transmembrane region" description="Helical" evidence="7">
    <location>
        <begin position="104"/>
        <end position="129"/>
    </location>
</feature>
<dbReference type="PROSITE" id="PS50928">
    <property type="entry name" value="ABC_TM1"/>
    <property type="match status" value="1"/>
</dbReference>
<dbReference type="InterPro" id="IPR000515">
    <property type="entry name" value="MetI-like"/>
</dbReference>
<keyword evidence="6 7" id="KW-0472">Membrane</keyword>
<dbReference type="SUPFAM" id="SSF161098">
    <property type="entry name" value="MetI-like"/>
    <property type="match status" value="1"/>
</dbReference>
<evidence type="ECO:0000256" key="4">
    <source>
        <dbReference type="ARBA" id="ARBA00022692"/>
    </source>
</evidence>
<dbReference type="InterPro" id="IPR035906">
    <property type="entry name" value="MetI-like_sf"/>
</dbReference>
<dbReference type="GO" id="GO:0005886">
    <property type="term" value="C:plasma membrane"/>
    <property type="evidence" value="ECO:0007669"/>
    <property type="project" value="UniProtKB-SubCell"/>
</dbReference>
<feature type="transmembrane region" description="Helical" evidence="7">
    <location>
        <begin position="172"/>
        <end position="192"/>
    </location>
</feature>
<feature type="transmembrane region" description="Helical" evidence="7">
    <location>
        <begin position="12"/>
        <end position="30"/>
    </location>
</feature>
<dbReference type="CDD" id="cd06261">
    <property type="entry name" value="TM_PBP2"/>
    <property type="match status" value="1"/>
</dbReference>
<dbReference type="PANTHER" id="PTHR43163:SF6">
    <property type="entry name" value="DIPEPTIDE TRANSPORT SYSTEM PERMEASE PROTEIN DPPB-RELATED"/>
    <property type="match status" value="1"/>
</dbReference>
<reference evidence="9 10" key="1">
    <citation type="journal article" date="2012" name="J. Bacteriol.">
        <title>Genome sequence of Thalassospira xiamenensis type strain M-5.</title>
        <authorList>
            <person name="Lai Q."/>
            <person name="Shao Z."/>
        </authorList>
    </citation>
    <scope>NUCLEOTIDE SEQUENCE [LARGE SCALE GENOMIC DNA]</scope>
    <source>
        <strain evidence="9 10">M-5</strain>
    </source>
</reference>
<organism evidence="9 10">
    <name type="scientific">Thalassospira xiamenensis M-5 = DSM 17429</name>
    <dbReference type="NCBI Taxonomy" id="1123366"/>
    <lineage>
        <taxon>Bacteria</taxon>
        <taxon>Pseudomonadati</taxon>
        <taxon>Pseudomonadota</taxon>
        <taxon>Alphaproteobacteria</taxon>
        <taxon>Rhodospirillales</taxon>
        <taxon>Thalassospiraceae</taxon>
        <taxon>Thalassospira</taxon>
    </lineage>
</organism>
<dbReference type="InterPro" id="IPR045621">
    <property type="entry name" value="BPD_transp_1_N"/>
</dbReference>
<dbReference type="EMBL" id="CP004388">
    <property type="protein sequence ID" value="AJD51115.1"/>
    <property type="molecule type" value="Genomic_DNA"/>
</dbReference>
<feature type="transmembrane region" description="Helical" evidence="7">
    <location>
        <begin position="236"/>
        <end position="263"/>
    </location>
</feature>
<dbReference type="AlphaFoldDB" id="A0AB72UA24"/>
<dbReference type="Pfam" id="PF00528">
    <property type="entry name" value="BPD_transp_1"/>
    <property type="match status" value="1"/>
</dbReference>
<keyword evidence="5 7" id="KW-1133">Transmembrane helix</keyword>
<dbReference type="RefSeq" id="WP_007092454.1">
    <property type="nucleotide sequence ID" value="NZ_CP004388.1"/>
</dbReference>
<dbReference type="Gene3D" id="1.10.3720.10">
    <property type="entry name" value="MetI-like"/>
    <property type="match status" value="1"/>
</dbReference>
<dbReference type="KEGG" id="txi:TH3_04975"/>
<evidence type="ECO:0000313" key="9">
    <source>
        <dbReference type="EMBL" id="AJD51115.1"/>
    </source>
</evidence>
<gene>
    <name evidence="9" type="ORF">TH3_04975</name>
</gene>
<comment type="similarity">
    <text evidence="7">Belongs to the binding-protein-dependent transport system permease family.</text>
</comment>
<keyword evidence="2 7" id="KW-0813">Transport</keyword>
<dbReference type="Proteomes" id="UP000007127">
    <property type="component" value="Chromosome"/>
</dbReference>
<name>A0AB72UA24_9PROT</name>
<evidence type="ECO:0000256" key="6">
    <source>
        <dbReference type="ARBA" id="ARBA00023136"/>
    </source>
</evidence>
<proteinExistence type="inferred from homology"/>
<dbReference type="Pfam" id="PF19300">
    <property type="entry name" value="BPD_transp_1_N"/>
    <property type="match status" value="1"/>
</dbReference>
<evidence type="ECO:0000259" key="8">
    <source>
        <dbReference type="PROSITE" id="PS50928"/>
    </source>
</evidence>
<evidence type="ECO:0000313" key="10">
    <source>
        <dbReference type="Proteomes" id="UP000007127"/>
    </source>
</evidence>
<evidence type="ECO:0000256" key="7">
    <source>
        <dbReference type="RuleBase" id="RU363032"/>
    </source>
</evidence>
<dbReference type="GeneID" id="31926678"/>
<feature type="transmembrane region" description="Helical" evidence="7">
    <location>
        <begin position="283"/>
        <end position="302"/>
    </location>
</feature>
<dbReference type="GO" id="GO:0071916">
    <property type="term" value="F:dipeptide transmembrane transporter activity"/>
    <property type="evidence" value="ECO:0007669"/>
    <property type="project" value="TreeGrafter"/>
</dbReference>
<feature type="transmembrane region" description="Helical" evidence="7">
    <location>
        <begin position="136"/>
        <end position="160"/>
    </location>
</feature>
<keyword evidence="4 7" id="KW-0812">Transmembrane</keyword>
<dbReference type="PANTHER" id="PTHR43163">
    <property type="entry name" value="DIPEPTIDE TRANSPORT SYSTEM PERMEASE PROTEIN DPPB-RELATED"/>
    <property type="match status" value="1"/>
</dbReference>
<evidence type="ECO:0000256" key="3">
    <source>
        <dbReference type="ARBA" id="ARBA00022475"/>
    </source>
</evidence>
<keyword evidence="3" id="KW-1003">Cell membrane</keyword>
<comment type="subcellular location">
    <subcellularLocation>
        <location evidence="1 7">Cell membrane</location>
        <topology evidence="1 7">Multi-pass membrane protein</topology>
    </subcellularLocation>
</comment>
<evidence type="ECO:0000256" key="5">
    <source>
        <dbReference type="ARBA" id="ARBA00022989"/>
    </source>
</evidence>
<evidence type="ECO:0000256" key="1">
    <source>
        <dbReference type="ARBA" id="ARBA00004651"/>
    </source>
</evidence>
<protein>
    <submittedName>
        <fullName evidence="9">ABC transporter inner membrane protein</fullName>
    </submittedName>
</protein>
<accession>A0AB72UA24</accession>